<sequence>MKSKRRPVINKRRSVISKRQSVINERRSVISIRTKFMSSEVYRILNNKSKNINELPAYINRLVEEDLYRERRNCREDELLALIREMRKELEALRREIMLRPTMPAGYQEIMAVEEKAVREEDFTEGQLVYEEEVTGKIEEEIDFDL</sequence>
<reference evidence="1 2" key="1">
    <citation type="submission" date="2019-07" db="EMBL/GenBank/DDBJ databases">
        <title>Whole genome shotgun sequence of Aneurinibacillus danicus NBRC 102444.</title>
        <authorList>
            <person name="Hosoyama A."/>
            <person name="Uohara A."/>
            <person name="Ohji S."/>
            <person name="Ichikawa N."/>
        </authorList>
    </citation>
    <scope>NUCLEOTIDE SEQUENCE [LARGE SCALE GENOMIC DNA]</scope>
    <source>
        <strain evidence="1 2">NBRC 102444</strain>
    </source>
</reference>
<protein>
    <submittedName>
        <fullName evidence="1">Uncharacterized protein</fullName>
    </submittedName>
</protein>
<comment type="caution">
    <text evidence="1">The sequence shown here is derived from an EMBL/GenBank/DDBJ whole genome shotgun (WGS) entry which is preliminary data.</text>
</comment>
<name>A0A511V1Y0_9BACL</name>
<dbReference type="RefSeq" id="WP_146808222.1">
    <property type="nucleotide sequence ID" value="NZ_BJXX01000016.1"/>
</dbReference>
<dbReference type="EMBL" id="BJXX01000016">
    <property type="protein sequence ID" value="GEN32920.1"/>
    <property type="molecule type" value="Genomic_DNA"/>
</dbReference>
<gene>
    <name evidence="1" type="ORF">ADA01nite_03800</name>
</gene>
<dbReference type="Proteomes" id="UP000321157">
    <property type="component" value="Unassembled WGS sequence"/>
</dbReference>
<proteinExistence type="predicted"/>
<keyword evidence="2" id="KW-1185">Reference proteome</keyword>
<accession>A0A511V1Y0</accession>
<organism evidence="1 2">
    <name type="scientific">Aneurinibacillus danicus</name>
    <dbReference type="NCBI Taxonomy" id="267746"/>
    <lineage>
        <taxon>Bacteria</taxon>
        <taxon>Bacillati</taxon>
        <taxon>Bacillota</taxon>
        <taxon>Bacilli</taxon>
        <taxon>Bacillales</taxon>
        <taxon>Paenibacillaceae</taxon>
        <taxon>Aneurinibacillus group</taxon>
        <taxon>Aneurinibacillus</taxon>
    </lineage>
</organism>
<evidence type="ECO:0000313" key="2">
    <source>
        <dbReference type="Proteomes" id="UP000321157"/>
    </source>
</evidence>
<dbReference type="AlphaFoldDB" id="A0A511V1Y0"/>
<evidence type="ECO:0000313" key="1">
    <source>
        <dbReference type="EMBL" id="GEN32920.1"/>
    </source>
</evidence>
<dbReference type="OrthoDB" id="9859061at2"/>